<name>A0A0W0ZFS1_9GAMM</name>
<evidence type="ECO:0000313" key="3">
    <source>
        <dbReference type="EMBL" id="KTD67832.1"/>
    </source>
</evidence>
<evidence type="ECO:0000256" key="1">
    <source>
        <dbReference type="SAM" id="MobiDB-lite"/>
    </source>
</evidence>
<dbReference type="GO" id="GO:0044161">
    <property type="term" value="C:host cell cytoplasmic vesicle"/>
    <property type="evidence" value="ECO:0007669"/>
    <property type="project" value="InterPro"/>
</dbReference>
<proteinExistence type="predicted"/>
<dbReference type="RefSeq" id="WP_058509975.1">
    <property type="nucleotide sequence ID" value="NZ_LNYY01000019.1"/>
</dbReference>
<dbReference type="Gene3D" id="1.20.1280.280">
    <property type="match status" value="1"/>
</dbReference>
<comment type="caution">
    <text evidence="3">The sequence shown here is derived from an EMBL/GenBank/DDBJ whole genome shotgun (WGS) entry which is preliminary data.</text>
</comment>
<evidence type="ECO:0000259" key="2">
    <source>
        <dbReference type="Pfam" id="PF14860"/>
    </source>
</evidence>
<dbReference type="InterPro" id="IPR038346">
    <property type="entry name" value="DrrA_PI4P-bd_sf"/>
</dbReference>
<dbReference type="InterPro" id="IPR028057">
    <property type="entry name" value="DrrA_P4M"/>
</dbReference>
<sequence>MPELHEIIDGDDITAHYLDEDITRDYQERMNETFKIFRYNHEVYAVRYDETDPIDSISMWRSHKGENISTPKDKIGQGEEGTVYGKTPDKAMKVSKGGGRKQRHATETNLEILRQQFVLNEKDIEQHFVLGLWNIKSPENVYFYMPKVESANFNRNNDKPKVEKFILALKEMNDLGYWHRDLANNPFHYSLQNLFVTTEDIKTIDMDAGFAYNDGDYDSRRVVFGRDQWIYVYNRIYPPHDDFDEIVHWEHLVDRWYDEHEGQCLSDHPEELLKMYENGELSLPKKIVNDLHKDFASQGVHEYLSGKVKERKHAREVSAYHFFTSPKHQEAYEGLKGDALKRTILNELKVSLSDITMKDALKKKKAAFLKSPEMEILDRPQGKPTKVLGLKTDSHKAVDKIFKEAEKRIDNPGLKM</sequence>
<keyword evidence="4" id="KW-1185">Reference proteome</keyword>
<dbReference type="Pfam" id="PF14860">
    <property type="entry name" value="DrrA_P4M"/>
    <property type="match status" value="1"/>
</dbReference>
<feature type="region of interest" description="Disordered" evidence="1">
    <location>
        <begin position="68"/>
        <end position="103"/>
    </location>
</feature>
<dbReference type="GO" id="GO:0031267">
    <property type="term" value="F:small GTPase binding"/>
    <property type="evidence" value="ECO:0007669"/>
    <property type="project" value="InterPro"/>
</dbReference>
<feature type="compositionally biased region" description="Basic and acidic residues" evidence="1">
    <location>
        <begin position="68"/>
        <end position="77"/>
    </location>
</feature>
<dbReference type="AlphaFoldDB" id="A0A0W0ZFS1"/>
<feature type="domain" description="DrrA phosphatidylinositol 4-phosphate binding" evidence="2">
    <location>
        <begin position="309"/>
        <end position="411"/>
    </location>
</feature>
<evidence type="ECO:0000313" key="4">
    <source>
        <dbReference type="Proteomes" id="UP000054926"/>
    </source>
</evidence>
<dbReference type="CDD" id="cd22555">
    <property type="entry name" value="Lpg2603_kinase"/>
    <property type="match status" value="1"/>
</dbReference>
<dbReference type="EMBL" id="LNYY01000019">
    <property type="protein sequence ID" value="KTD67832.1"/>
    <property type="molecule type" value="Genomic_DNA"/>
</dbReference>
<protein>
    <submittedName>
        <fullName evidence="3">Dot/Icm T4SS effector</fullName>
    </submittedName>
</protein>
<dbReference type="Proteomes" id="UP000054926">
    <property type="component" value="Unassembled WGS sequence"/>
</dbReference>
<gene>
    <name evidence="3" type="ORF">Lste_0990</name>
</gene>
<dbReference type="OrthoDB" id="5649872at2"/>
<accession>A0A0W0ZFS1</accession>
<reference evidence="3 4" key="1">
    <citation type="submission" date="2015-11" db="EMBL/GenBank/DDBJ databases">
        <title>Genomic analysis of 38 Legionella species identifies large and diverse effector repertoires.</title>
        <authorList>
            <person name="Burstein D."/>
            <person name="Amaro F."/>
            <person name="Zusman T."/>
            <person name="Lifshitz Z."/>
            <person name="Cohen O."/>
            <person name="Gilbert J.A."/>
            <person name="Pupko T."/>
            <person name="Shuman H.A."/>
            <person name="Segal G."/>
        </authorList>
    </citation>
    <scope>NUCLEOTIDE SEQUENCE [LARGE SCALE GENOMIC DNA]</scope>
    <source>
        <strain evidence="3 4">IMVS3376</strain>
    </source>
</reference>
<organism evidence="3 4">
    <name type="scientific">Legionella steelei</name>
    <dbReference type="NCBI Taxonomy" id="947033"/>
    <lineage>
        <taxon>Bacteria</taxon>
        <taxon>Pseudomonadati</taxon>
        <taxon>Pseudomonadota</taxon>
        <taxon>Gammaproteobacteria</taxon>
        <taxon>Legionellales</taxon>
        <taxon>Legionellaceae</taxon>
        <taxon>Legionella</taxon>
    </lineage>
</organism>
<dbReference type="PATRIC" id="fig|947033.5.peg.1058"/>